<dbReference type="EMBL" id="VDCH01000007">
    <property type="protein sequence ID" value="TNJ39274.1"/>
    <property type="molecule type" value="Genomic_DNA"/>
</dbReference>
<name>A0A5C4S6Y0_CHLTI</name>
<evidence type="ECO:0000259" key="1">
    <source>
        <dbReference type="Pfam" id="PF13391"/>
    </source>
</evidence>
<sequence length="251" mass="27921">MTIHDSIIAAAKIRLGTNLDEEFQPQELRKICGVPEGSFSPIFKGMRTDPGSAPSVPEHARGLFLQIRHGWYRLSEKGKANIGASSIIPFASAQEVRVSESLEKSGYWSVNEEIDNRQRTLVEVVQRKGQPLFRQGLLSAYHYRCAISNCDAVPALEAAHISPYLGAQSNVTRNGLLLRADLHTLFDLNLIAIEPTTLIVQLSKSLMRTSYASFHMMPLASPEAQEDFPDHEALELRWSEFMRSEKEAGGA</sequence>
<comment type="caution">
    <text evidence="2">The sequence shown here is derived from an EMBL/GenBank/DDBJ whole genome shotgun (WGS) entry which is preliminary data.</text>
</comment>
<dbReference type="Proteomes" id="UP000308271">
    <property type="component" value="Unassembled WGS sequence"/>
</dbReference>
<dbReference type="InterPro" id="IPR003615">
    <property type="entry name" value="HNH_nuc"/>
</dbReference>
<reference evidence="2 3" key="1">
    <citation type="submission" date="2019-05" db="EMBL/GenBank/DDBJ databases">
        <title>Draft Whole-Genome sequence of the green sulfur bacterium Chlorobaculum thiosulfatiphilum DSM 249.</title>
        <authorList>
            <person name="Meyer T.E."/>
            <person name="Kyndt J.A."/>
        </authorList>
    </citation>
    <scope>NUCLEOTIDE SEQUENCE [LARGE SCALE GENOMIC DNA]</scope>
    <source>
        <strain evidence="2 3">DSM 249</strain>
    </source>
</reference>
<evidence type="ECO:0000313" key="3">
    <source>
        <dbReference type="Proteomes" id="UP000308271"/>
    </source>
</evidence>
<organism evidence="2 3">
    <name type="scientific">Chlorobaculum thiosulfatiphilum</name>
    <name type="common">Chlorobium limicola f.sp. thiosulfatophilum</name>
    <dbReference type="NCBI Taxonomy" id="115852"/>
    <lineage>
        <taxon>Bacteria</taxon>
        <taxon>Pseudomonadati</taxon>
        <taxon>Chlorobiota</taxon>
        <taxon>Chlorobiia</taxon>
        <taxon>Chlorobiales</taxon>
        <taxon>Chlorobiaceae</taxon>
        <taxon>Chlorobaculum</taxon>
    </lineage>
</organism>
<dbReference type="AlphaFoldDB" id="A0A5C4S6Y0"/>
<dbReference type="RefSeq" id="WP_139456582.1">
    <property type="nucleotide sequence ID" value="NZ_VDCH01000007.1"/>
</dbReference>
<keyword evidence="3" id="KW-1185">Reference proteome</keyword>
<evidence type="ECO:0000313" key="2">
    <source>
        <dbReference type="EMBL" id="TNJ39274.1"/>
    </source>
</evidence>
<gene>
    <name evidence="2" type="ORF">FGF66_04930</name>
</gene>
<dbReference type="Pfam" id="PF13391">
    <property type="entry name" value="HNH_2"/>
    <property type="match status" value="1"/>
</dbReference>
<protein>
    <recommendedName>
        <fullName evidence="1">HNH nuclease domain-containing protein</fullName>
    </recommendedName>
</protein>
<proteinExistence type="predicted"/>
<dbReference type="OrthoDB" id="67788at2"/>
<accession>A0A5C4S6Y0</accession>
<feature type="domain" description="HNH nuclease" evidence="1">
    <location>
        <begin position="145"/>
        <end position="194"/>
    </location>
</feature>